<dbReference type="InterPro" id="IPR000297">
    <property type="entry name" value="PPIase_PpiC"/>
</dbReference>
<dbReference type="GO" id="GO:0003755">
    <property type="term" value="F:peptidyl-prolyl cis-trans isomerase activity"/>
    <property type="evidence" value="ECO:0007669"/>
    <property type="project" value="UniProtKB-KW"/>
</dbReference>
<dbReference type="SMART" id="SM00240">
    <property type="entry name" value="FHA"/>
    <property type="match status" value="1"/>
</dbReference>
<feature type="domain" description="FHA" evidence="2">
    <location>
        <begin position="96"/>
        <end position="147"/>
    </location>
</feature>
<dbReference type="GeneID" id="39986429"/>
<protein>
    <submittedName>
        <fullName evidence="4">Peptidyl-prolyl cis-trans isomerase</fullName>
    </submittedName>
</protein>
<dbReference type="AlphaFoldDB" id="A0A1X0NT63"/>
<proteinExistence type="predicted"/>
<dbReference type="PROSITE" id="PS50006">
    <property type="entry name" value="FHA_DOMAIN"/>
    <property type="match status" value="1"/>
</dbReference>
<dbReference type="SUPFAM" id="SSF49879">
    <property type="entry name" value="SMAD/FHA domain"/>
    <property type="match status" value="1"/>
</dbReference>
<dbReference type="VEuPathDB" id="TriTrypDB:TM35_000191510"/>
<dbReference type="Pfam" id="PF00498">
    <property type="entry name" value="FHA"/>
    <property type="match status" value="1"/>
</dbReference>
<sequence>MASTSGTHTLLSRVNCVERAAEVAKKSPPKIVPLTEEAKALPTHIINVTDPSKLNAQTPFFKCPPWAGLPVRACHLHCTRDGVPLPSLGLDRFPFYLFGRSPVCDYVLEHPSVSSIHAVLVFHREQECFVLMDLGSTNGVKLNGVRIEKKRPVPAPIGSSIQFGFSTRLYKVSLGPPPSSKRLREEREEREELKLAKAQTAVDALVAATSTSTTTNIAINAGNDNVTSATNLVKDSGFTCKTGVATESTETVKENPTGTAVVNTEKMQTVKPTPAVRHLYHVLIKHKDVRRPVSLAPRNKGDPITRSKADAVALAEAIRSRHGEKKQWSLEEFTAVVKDFSECGSAKRNGDLGIVESGTYTEKFDEVAFALDGGAVSSPVETELGVHLIYYYIDP</sequence>
<dbReference type="RefSeq" id="XP_028881973.1">
    <property type="nucleotide sequence ID" value="XM_029026649.1"/>
</dbReference>
<dbReference type="PROSITE" id="PS50198">
    <property type="entry name" value="PPIC_PPIASE_2"/>
    <property type="match status" value="1"/>
</dbReference>
<accession>A0A1X0NT63</accession>
<gene>
    <name evidence="4" type="ORF">TM35_000191510</name>
</gene>
<evidence type="ECO:0000259" key="3">
    <source>
        <dbReference type="PROSITE" id="PS50198"/>
    </source>
</evidence>
<dbReference type="PANTHER" id="PTHR23308">
    <property type="entry name" value="NUCLEAR INHIBITOR OF PROTEIN PHOSPHATASE-1"/>
    <property type="match status" value="1"/>
</dbReference>
<dbReference type="Pfam" id="PF00639">
    <property type="entry name" value="Rotamase"/>
    <property type="match status" value="1"/>
</dbReference>
<dbReference type="EMBL" id="NBCO01000019">
    <property type="protein sequence ID" value="ORC87907.1"/>
    <property type="molecule type" value="Genomic_DNA"/>
</dbReference>
<keyword evidence="1 4" id="KW-0413">Isomerase</keyword>
<organism evidence="4 5">
    <name type="scientific">Trypanosoma theileri</name>
    <dbReference type="NCBI Taxonomy" id="67003"/>
    <lineage>
        <taxon>Eukaryota</taxon>
        <taxon>Discoba</taxon>
        <taxon>Euglenozoa</taxon>
        <taxon>Kinetoplastea</taxon>
        <taxon>Metakinetoplastina</taxon>
        <taxon>Trypanosomatida</taxon>
        <taxon>Trypanosomatidae</taxon>
        <taxon>Trypanosoma</taxon>
    </lineage>
</organism>
<dbReference type="Gene3D" id="2.60.200.20">
    <property type="match status" value="1"/>
</dbReference>
<dbReference type="InterPro" id="IPR046357">
    <property type="entry name" value="PPIase_dom_sf"/>
</dbReference>
<dbReference type="Gene3D" id="3.10.50.40">
    <property type="match status" value="1"/>
</dbReference>
<evidence type="ECO:0000256" key="1">
    <source>
        <dbReference type="PROSITE-ProRule" id="PRU00278"/>
    </source>
</evidence>
<evidence type="ECO:0000313" key="5">
    <source>
        <dbReference type="Proteomes" id="UP000192257"/>
    </source>
</evidence>
<evidence type="ECO:0000259" key="2">
    <source>
        <dbReference type="PROSITE" id="PS50006"/>
    </source>
</evidence>
<evidence type="ECO:0000313" key="4">
    <source>
        <dbReference type="EMBL" id="ORC87907.1"/>
    </source>
</evidence>
<name>A0A1X0NT63_9TRYP</name>
<keyword evidence="5" id="KW-1185">Reference proteome</keyword>
<dbReference type="InterPro" id="IPR000253">
    <property type="entry name" value="FHA_dom"/>
</dbReference>
<reference evidence="4 5" key="1">
    <citation type="submission" date="2017-03" db="EMBL/GenBank/DDBJ databases">
        <title>An alternative strategy for trypanosome survival in the mammalian bloodstream revealed through genome and transcriptome analysis of the ubiquitous bovine parasite Trypanosoma (Megatrypanum) theileri.</title>
        <authorList>
            <person name="Kelly S."/>
            <person name="Ivens A."/>
            <person name="Mott A."/>
            <person name="O'Neill E."/>
            <person name="Emms D."/>
            <person name="Macleod O."/>
            <person name="Voorheis P."/>
            <person name="Matthews J."/>
            <person name="Matthews K."/>
            <person name="Carrington M."/>
        </authorList>
    </citation>
    <scope>NUCLEOTIDE SEQUENCE [LARGE SCALE GENOMIC DNA]</scope>
    <source>
        <strain evidence="4">Edinburgh</strain>
    </source>
</reference>
<comment type="caution">
    <text evidence="4">The sequence shown here is derived from an EMBL/GenBank/DDBJ whole genome shotgun (WGS) entry which is preliminary data.</text>
</comment>
<keyword evidence="1" id="KW-0697">Rotamase</keyword>
<dbReference type="FunFam" id="2.60.200.20:FF:000019">
    <property type="entry name" value="Nuclear inhibitor of protein phosphatase"/>
    <property type="match status" value="1"/>
</dbReference>
<dbReference type="Proteomes" id="UP000192257">
    <property type="component" value="Unassembled WGS sequence"/>
</dbReference>
<dbReference type="InterPro" id="IPR050923">
    <property type="entry name" value="Cell_Proc_Reg/RNA_Proc"/>
</dbReference>
<feature type="domain" description="PpiC" evidence="3">
    <location>
        <begin position="274"/>
        <end position="393"/>
    </location>
</feature>
<dbReference type="InterPro" id="IPR008984">
    <property type="entry name" value="SMAD_FHA_dom_sf"/>
</dbReference>
<dbReference type="SUPFAM" id="SSF54534">
    <property type="entry name" value="FKBP-like"/>
    <property type="match status" value="1"/>
</dbReference>
<dbReference type="STRING" id="67003.A0A1X0NT63"/>
<dbReference type="CDD" id="cd22675">
    <property type="entry name" value="FHA_Par42-like"/>
    <property type="match status" value="1"/>
</dbReference>
<dbReference type="OrthoDB" id="2530521at2759"/>